<evidence type="ECO:0000256" key="2">
    <source>
        <dbReference type="ARBA" id="ARBA00022527"/>
    </source>
</evidence>
<proteinExistence type="inferred from homology"/>
<dbReference type="SUPFAM" id="SSF56112">
    <property type="entry name" value="Protein kinase-like (PK-like)"/>
    <property type="match status" value="1"/>
</dbReference>
<evidence type="ECO:0000313" key="11">
    <source>
        <dbReference type="EMBL" id="ORZ31104.1"/>
    </source>
</evidence>
<evidence type="ECO:0000256" key="5">
    <source>
        <dbReference type="ARBA" id="ARBA00022777"/>
    </source>
</evidence>
<dbReference type="Proteomes" id="UP000193411">
    <property type="component" value="Unassembled WGS sequence"/>
</dbReference>
<evidence type="ECO:0000313" key="12">
    <source>
        <dbReference type="Proteomes" id="UP000193411"/>
    </source>
</evidence>
<dbReference type="InterPro" id="IPR008271">
    <property type="entry name" value="Ser/Thr_kinase_AS"/>
</dbReference>
<keyword evidence="4 8" id="KW-0547">Nucleotide-binding</keyword>
<comment type="caution">
    <text evidence="11">The sequence shown here is derived from an EMBL/GenBank/DDBJ whole genome shotgun (WGS) entry which is preliminary data.</text>
</comment>
<evidence type="ECO:0000256" key="9">
    <source>
        <dbReference type="RuleBase" id="RU000304"/>
    </source>
</evidence>
<dbReference type="PANTHER" id="PTHR24058">
    <property type="entry name" value="DUAL SPECIFICITY PROTEIN KINASE"/>
    <property type="match status" value="1"/>
</dbReference>
<dbReference type="EC" id="2.7.11.1" evidence="1"/>
<evidence type="ECO:0000256" key="1">
    <source>
        <dbReference type="ARBA" id="ARBA00012513"/>
    </source>
</evidence>
<keyword evidence="6 8" id="KW-0067">ATP-binding</keyword>
<keyword evidence="2 9" id="KW-0723">Serine/threonine-protein kinase</keyword>
<evidence type="ECO:0000256" key="8">
    <source>
        <dbReference type="PROSITE-ProRule" id="PRU10141"/>
    </source>
</evidence>
<dbReference type="GO" id="GO:0004674">
    <property type="term" value="F:protein serine/threonine kinase activity"/>
    <property type="evidence" value="ECO:0007669"/>
    <property type="project" value="UniProtKB-KW"/>
</dbReference>
<dbReference type="Gene3D" id="1.10.510.10">
    <property type="entry name" value="Transferase(Phosphotransferase) domain 1"/>
    <property type="match status" value="1"/>
</dbReference>
<evidence type="ECO:0000259" key="10">
    <source>
        <dbReference type="PROSITE" id="PS50011"/>
    </source>
</evidence>
<keyword evidence="5 11" id="KW-0418">Kinase</keyword>
<evidence type="ECO:0000256" key="3">
    <source>
        <dbReference type="ARBA" id="ARBA00022679"/>
    </source>
</evidence>
<dbReference type="PROSITE" id="PS00107">
    <property type="entry name" value="PROTEIN_KINASE_ATP"/>
    <property type="match status" value="1"/>
</dbReference>
<feature type="binding site" evidence="8">
    <location>
        <position position="56"/>
    </location>
    <ligand>
        <name>ATP</name>
        <dbReference type="ChEBI" id="CHEBI:30616"/>
    </ligand>
</feature>
<feature type="domain" description="Protein kinase" evidence="10">
    <location>
        <begin position="22"/>
        <end position="343"/>
    </location>
</feature>
<evidence type="ECO:0000256" key="4">
    <source>
        <dbReference type="ARBA" id="ARBA00022741"/>
    </source>
</evidence>
<dbReference type="EMBL" id="MCFL01000067">
    <property type="protein sequence ID" value="ORZ31104.1"/>
    <property type="molecule type" value="Genomic_DNA"/>
</dbReference>
<dbReference type="OrthoDB" id="9332038at2759"/>
<dbReference type="SMART" id="SM00220">
    <property type="entry name" value="S_TKc"/>
    <property type="match status" value="1"/>
</dbReference>
<keyword evidence="12" id="KW-1185">Reference proteome</keyword>
<evidence type="ECO:0000256" key="7">
    <source>
        <dbReference type="ARBA" id="ARBA00023596"/>
    </source>
</evidence>
<dbReference type="InterPro" id="IPR011009">
    <property type="entry name" value="Kinase-like_dom_sf"/>
</dbReference>
<keyword evidence="3" id="KW-0808">Transferase</keyword>
<gene>
    <name evidence="11" type="ORF">BCR44DRAFT_101213</name>
</gene>
<reference evidence="11 12" key="1">
    <citation type="submission" date="2016-07" db="EMBL/GenBank/DDBJ databases">
        <title>Pervasive Adenine N6-methylation of Active Genes in Fungi.</title>
        <authorList>
            <consortium name="DOE Joint Genome Institute"/>
            <person name="Mondo S.J."/>
            <person name="Dannebaum R.O."/>
            <person name="Kuo R.C."/>
            <person name="Labutti K."/>
            <person name="Haridas S."/>
            <person name="Kuo A."/>
            <person name="Salamov A."/>
            <person name="Ahrendt S.R."/>
            <person name="Lipzen A."/>
            <person name="Sullivan W."/>
            <person name="Andreopoulos W.B."/>
            <person name="Clum A."/>
            <person name="Lindquist E."/>
            <person name="Daum C."/>
            <person name="Ramamoorthy G.K."/>
            <person name="Gryganskyi A."/>
            <person name="Culley D."/>
            <person name="Magnuson J.K."/>
            <person name="James T.Y."/>
            <person name="O'Malley M.A."/>
            <person name="Stajich J.E."/>
            <person name="Spatafora J.W."/>
            <person name="Visel A."/>
            <person name="Grigoriev I.V."/>
        </authorList>
    </citation>
    <scope>NUCLEOTIDE SEQUENCE [LARGE SCALE GENOMIC DNA]</scope>
    <source>
        <strain evidence="11 12">PL171</strain>
    </source>
</reference>
<evidence type="ECO:0000256" key="6">
    <source>
        <dbReference type="ARBA" id="ARBA00022840"/>
    </source>
</evidence>
<dbReference type="InterPro" id="IPR050494">
    <property type="entry name" value="Ser_Thr_dual-spec_kinase"/>
</dbReference>
<dbReference type="PROSITE" id="PS00108">
    <property type="entry name" value="PROTEIN_KINASE_ST"/>
    <property type="match status" value="1"/>
</dbReference>
<dbReference type="GO" id="GO:0005524">
    <property type="term" value="F:ATP binding"/>
    <property type="evidence" value="ECO:0007669"/>
    <property type="project" value="UniProtKB-UniRule"/>
</dbReference>
<organism evidence="11 12">
    <name type="scientific">Catenaria anguillulae PL171</name>
    <dbReference type="NCBI Taxonomy" id="765915"/>
    <lineage>
        <taxon>Eukaryota</taxon>
        <taxon>Fungi</taxon>
        <taxon>Fungi incertae sedis</taxon>
        <taxon>Blastocladiomycota</taxon>
        <taxon>Blastocladiomycetes</taxon>
        <taxon>Blastocladiales</taxon>
        <taxon>Catenariaceae</taxon>
        <taxon>Catenaria</taxon>
    </lineage>
</organism>
<dbReference type="PANTHER" id="PTHR24058:SF103">
    <property type="entry name" value="SERINE_THREONINE-PROTEIN KINASE PRP4 HOMOLOG"/>
    <property type="match status" value="1"/>
</dbReference>
<sequence length="346" mass="39021">DEYADAEGYFRIVIGDTLNNKYRLVSTLGKGVFSVVAKAVDVDDDQRHVAVKMVRKNDTMYKAGLKEVALLRRLNERDPQDKKHLVRMWETFEFRGHLCMVFESLSMNLRDTLKKYGSGVGLNLHAVRLYAHQLLLALSHLRKCNVIHADLKPDNILVNDAKTHIKLCDLGSASDASENDITPYLVSRFYRAPEVILGLPYDFAIDMWSLACTLFELATGAILFPGRTNNHMLKLIMDAKGGMPHKLIRRSMFGARYFDARWAFMAVEPDRVTGKEVTRQVQYKPGAGGAARGKGIRDRMMVGVVDKEEGKRMAQLADLVERMTHLNPEKRIGPSEALRHGFITGS</sequence>
<dbReference type="Gene3D" id="3.30.200.20">
    <property type="entry name" value="Phosphorylase Kinase, domain 1"/>
    <property type="match status" value="1"/>
</dbReference>
<protein>
    <recommendedName>
        <fullName evidence="1">non-specific serine/threonine protein kinase</fullName>
        <ecNumber evidence="1">2.7.11.1</ecNumber>
    </recommendedName>
</protein>
<dbReference type="FunFam" id="1.10.510.10:FF:000078">
    <property type="entry name" value="Serine/threonine-protein kinase PRP4 homolog"/>
    <property type="match status" value="1"/>
</dbReference>
<dbReference type="Pfam" id="PF00069">
    <property type="entry name" value="Pkinase"/>
    <property type="match status" value="1"/>
</dbReference>
<name>A0A1Y2HAT8_9FUNG</name>
<feature type="non-terminal residue" evidence="11">
    <location>
        <position position="1"/>
    </location>
</feature>
<feature type="non-terminal residue" evidence="11">
    <location>
        <position position="346"/>
    </location>
</feature>
<dbReference type="STRING" id="765915.A0A1Y2HAT8"/>
<dbReference type="InterPro" id="IPR000719">
    <property type="entry name" value="Prot_kinase_dom"/>
</dbReference>
<dbReference type="InterPro" id="IPR017441">
    <property type="entry name" value="Protein_kinase_ATP_BS"/>
</dbReference>
<comment type="similarity">
    <text evidence="7">Belongs to the protein kinase superfamily. CMGC Ser/Thr protein kinase family.</text>
</comment>
<dbReference type="PROSITE" id="PS50011">
    <property type="entry name" value="PROTEIN_KINASE_DOM"/>
    <property type="match status" value="1"/>
</dbReference>
<dbReference type="AlphaFoldDB" id="A0A1Y2HAT8"/>
<accession>A0A1Y2HAT8</accession>